<name>A0AAX7W7E9_ASTCA</name>
<dbReference type="SMART" id="SM00409">
    <property type="entry name" value="IG"/>
    <property type="match status" value="2"/>
</dbReference>
<dbReference type="GO" id="GO:0004888">
    <property type="term" value="F:transmembrane signaling receptor activity"/>
    <property type="evidence" value="ECO:0007669"/>
    <property type="project" value="TreeGrafter"/>
</dbReference>
<dbReference type="InterPro" id="IPR036179">
    <property type="entry name" value="Ig-like_dom_sf"/>
</dbReference>
<feature type="transmembrane region" description="Helical" evidence="3">
    <location>
        <begin position="193"/>
        <end position="213"/>
    </location>
</feature>
<dbReference type="PANTHER" id="PTHR11481">
    <property type="entry name" value="IMMUNOGLOBULIN FC RECEPTOR"/>
    <property type="match status" value="1"/>
</dbReference>
<dbReference type="Ensembl" id="ENSACLT00000084488.1">
    <property type="protein sequence ID" value="ENSACLP00000085686.1"/>
    <property type="gene ID" value="ENSACLG00000033472.1"/>
</dbReference>
<sequence>AALCAVVASLRIVPDRLQFFQYESVSISCGGQENSSEWRVKRNTSLYTNTTCPSSSNGIDESHCDISDIYPADSGVYWCESAAGQCSNAVNITVAVGSVILESPVHPVVEGDTVTLHCRYNAGSSSNFTATFYKNDDLIGSSSTGNLTIQRVSKSDEGLYKCNISGVGQSPDSLLTVSLGVARELAHSGLTHILLPVVCIYLSMVSVMLLSLWKTHKGKINPSVVLYTEVTTKLNYNRKGEPLRKRSSLFSSEAPKTRL</sequence>
<dbReference type="InterPro" id="IPR003599">
    <property type="entry name" value="Ig_sub"/>
</dbReference>
<reference evidence="5" key="3">
    <citation type="submission" date="2025-09" db="UniProtKB">
        <authorList>
            <consortium name="Ensembl"/>
        </authorList>
    </citation>
    <scope>IDENTIFICATION</scope>
</reference>
<keyword evidence="3" id="KW-1133">Transmembrane helix</keyword>
<keyword evidence="3" id="KW-0472">Membrane</keyword>
<dbReference type="Proteomes" id="UP000265100">
    <property type="component" value="Chromosome 3"/>
</dbReference>
<keyword evidence="3" id="KW-0812">Transmembrane</keyword>
<evidence type="ECO:0000313" key="5">
    <source>
        <dbReference type="Ensembl" id="ENSACLP00000085686.1"/>
    </source>
</evidence>
<evidence type="ECO:0000259" key="4">
    <source>
        <dbReference type="PROSITE" id="PS50835"/>
    </source>
</evidence>
<evidence type="ECO:0000256" key="3">
    <source>
        <dbReference type="SAM" id="Phobius"/>
    </source>
</evidence>
<keyword evidence="1" id="KW-0732">Signal</keyword>
<dbReference type="InterPro" id="IPR007110">
    <property type="entry name" value="Ig-like_dom"/>
</dbReference>
<dbReference type="InterPro" id="IPR050488">
    <property type="entry name" value="Ig_Fc_receptor"/>
</dbReference>
<dbReference type="AlphaFoldDB" id="A0AAX7W7E9"/>
<dbReference type="SMART" id="SM00408">
    <property type="entry name" value="IGc2"/>
    <property type="match status" value="1"/>
</dbReference>
<dbReference type="GO" id="GO:0009897">
    <property type="term" value="C:external side of plasma membrane"/>
    <property type="evidence" value="ECO:0007669"/>
    <property type="project" value="TreeGrafter"/>
</dbReference>
<dbReference type="PANTHER" id="PTHR11481:SF64">
    <property type="entry name" value="FC RECEPTOR-LIKE PROTEIN 4"/>
    <property type="match status" value="1"/>
</dbReference>
<dbReference type="InterPro" id="IPR013783">
    <property type="entry name" value="Ig-like_fold"/>
</dbReference>
<evidence type="ECO:0000256" key="2">
    <source>
        <dbReference type="ARBA" id="ARBA00023157"/>
    </source>
</evidence>
<reference evidence="5" key="2">
    <citation type="submission" date="2025-08" db="UniProtKB">
        <authorList>
            <consortium name="Ensembl"/>
        </authorList>
    </citation>
    <scope>IDENTIFICATION</scope>
</reference>
<organism evidence="5 6">
    <name type="scientific">Astatotilapia calliptera</name>
    <name type="common">Eastern happy</name>
    <name type="synonym">Chromis callipterus</name>
    <dbReference type="NCBI Taxonomy" id="8154"/>
    <lineage>
        <taxon>Eukaryota</taxon>
        <taxon>Metazoa</taxon>
        <taxon>Chordata</taxon>
        <taxon>Craniata</taxon>
        <taxon>Vertebrata</taxon>
        <taxon>Euteleostomi</taxon>
        <taxon>Actinopterygii</taxon>
        <taxon>Neopterygii</taxon>
        <taxon>Teleostei</taxon>
        <taxon>Neoteleostei</taxon>
        <taxon>Acanthomorphata</taxon>
        <taxon>Ovalentaria</taxon>
        <taxon>Cichlomorphae</taxon>
        <taxon>Cichliformes</taxon>
        <taxon>Cichlidae</taxon>
        <taxon>African cichlids</taxon>
        <taxon>Pseudocrenilabrinae</taxon>
        <taxon>Haplochromini</taxon>
        <taxon>Astatotilapia</taxon>
    </lineage>
</organism>
<dbReference type="Gene3D" id="2.60.40.10">
    <property type="entry name" value="Immunoglobulins"/>
    <property type="match status" value="2"/>
</dbReference>
<dbReference type="SUPFAM" id="SSF48726">
    <property type="entry name" value="Immunoglobulin"/>
    <property type="match status" value="2"/>
</dbReference>
<dbReference type="GO" id="GO:0007166">
    <property type="term" value="P:cell surface receptor signaling pathway"/>
    <property type="evidence" value="ECO:0007669"/>
    <property type="project" value="TreeGrafter"/>
</dbReference>
<evidence type="ECO:0000313" key="6">
    <source>
        <dbReference type="Proteomes" id="UP000265100"/>
    </source>
</evidence>
<accession>A0AAX7W7E9</accession>
<dbReference type="GeneTree" id="ENSGT00940000163711"/>
<dbReference type="Pfam" id="PF13927">
    <property type="entry name" value="Ig_3"/>
    <property type="match status" value="1"/>
</dbReference>
<evidence type="ECO:0000256" key="1">
    <source>
        <dbReference type="ARBA" id="ARBA00022729"/>
    </source>
</evidence>
<feature type="domain" description="Ig-like" evidence="4">
    <location>
        <begin position="97"/>
        <end position="178"/>
    </location>
</feature>
<protein>
    <recommendedName>
        <fullName evidence="4">Ig-like domain-containing protein</fullName>
    </recommendedName>
</protein>
<dbReference type="PROSITE" id="PS50835">
    <property type="entry name" value="IG_LIKE"/>
    <property type="match status" value="1"/>
</dbReference>
<dbReference type="GO" id="GO:0006955">
    <property type="term" value="P:immune response"/>
    <property type="evidence" value="ECO:0007669"/>
    <property type="project" value="TreeGrafter"/>
</dbReference>
<dbReference type="InterPro" id="IPR003598">
    <property type="entry name" value="Ig_sub2"/>
</dbReference>
<proteinExistence type="predicted"/>
<reference evidence="5" key="1">
    <citation type="submission" date="2018-05" db="EMBL/GenBank/DDBJ databases">
        <authorList>
            <person name="Datahose"/>
        </authorList>
    </citation>
    <scope>NUCLEOTIDE SEQUENCE</scope>
</reference>
<keyword evidence="2" id="KW-1015">Disulfide bond</keyword>
<keyword evidence="6" id="KW-1185">Reference proteome</keyword>